<proteinExistence type="predicted"/>
<keyword evidence="2" id="KW-1185">Reference proteome</keyword>
<evidence type="ECO:0000313" key="2">
    <source>
        <dbReference type="Proteomes" id="UP000233458"/>
    </source>
</evidence>
<sequence>MMHKVTERDIYTAKQIAGEFDTAVRANKSDAAQKAAQGFRGLLASANGEAGEFGTFAPAGAGAVITAALTAKDGDVPHWGQNGLFVLETDYARVLVNFICPLDMCSRFEFNAIDLDLPFISETGFRSHFYAEWPPFSVKEAAGIVFCQYAKANNMKNIKPEYRHSRLDRIPDFIQVSCSDFQGVLTEVDNTGQIGFKF</sequence>
<protein>
    <submittedName>
        <fullName evidence="1">Uncharacterized protein</fullName>
    </submittedName>
</protein>
<gene>
    <name evidence="1" type="ORF">CSC3H3_01235</name>
</gene>
<accession>A0ABM6Q4P7</accession>
<dbReference type="RefSeq" id="WP_101283180.1">
    <property type="nucleotide sequence ID" value="NZ_CP024199.1"/>
</dbReference>
<organism evidence="1 2">
    <name type="scientific">Thalassospira marina</name>
    <dbReference type="NCBI Taxonomy" id="2048283"/>
    <lineage>
        <taxon>Bacteria</taxon>
        <taxon>Pseudomonadati</taxon>
        <taxon>Pseudomonadota</taxon>
        <taxon>Alphaproteobacteria</taxon>
        <taxon>Rhodospirillales</taxon>
        <taxon>Thalassospiraceae</taxon>
        <taxon>Thalassospira</taxon>
    </lineage>
</organism>
<dbReference type="Proteomes" id="UP000233458">
    <property type="component" value="Chromosome"/>
</dbReference>
<dbReference type="EMBL" id="CP024199">
    <property type="protein sequence ID" value="AUG51483.1"/>
    <property type="molecule type" value="Genomic_DNA"/>
</dbReference>
<name>A0ABM6Q4P7_9PROT</name>
<reference evidence="1 2" key="1">
    <citation type="submission" date="2017-10" db="EMBL/GenBank/DDBJ databases">
        <title>Biodiversity and function of Thalassospira species in the particle-attached aromatic-hydrocarbon-degrading consortia from the surface seawater of the China South Sea.</title>
        <authorList>
            <person name="Dong C."/>
            <person name="Liu R."/>
            <person name="Shao Z."/>
        </authorList>
    </citation>
    <scope>NUCLEOTIDE SEQUENCE [LARGE SCALE GENOMIC DNA]</scope>
    <source>
        <strain evidence="1 2">CSC3H3</strain>
    </source>
</reference>
<evidence type="ECO:0000313" key="1">
    <source>
        <dbReference type="EMBL" id="AUG51483.1"/>
    </source>
</evidence>